<feature type="compositionally biased region" description="Basic and acidic residues" evidence="1">
    <location>
        <begin position="19"/>
        <end position="40"/>
    </location>
</feature>
<organism evidence="2 3">
    <name type="scientific">Monilinia fructicola</name>
    <name type="common">Brown rot fungus</name>
    <name type="synonym">Ciboria fructicola</name>
    <dbReference type="NCBI Taxonomy" id="38448"/>
    <lineage>
        <taxon>Eukaryota</taxon>
        <taxon>Fungi</taxon>
        <taxon>Dikarya</taxon>
        <taxon>Ascomycota</taxon>
        <taxon>Pezizomycotina</taxon>
        <taxon>Leotiomycetes</taxon>
        <taxon>Helotiales</taxon>
        <taxon>Sclerotiniaceae</taxon>
        <taxon>Monilinia</taxon>
    </lineage>
</organism>
<protein>
    <submittedName>
        <fullName evidence="2">Uncharacterized protein</fullName>
    </submittedName>
</protein>
<dbReference type="AlphaFoldDB" id="A0A5M9K1V1"/>
<keyword evidence="3" id="KW-1185">Reference proteome</keyword>
<feature type="region of interest" description="Disordered" evidence="1">
    <location>
        <begin position="19"/>
        <end position="48"/>
    </location>
</feature>
<dbReference type="EMBL" id="VICG01000003">
    <property type="protein sequence ID" value="KAA8574389.1"/>
    <property type="molecule type" value="Genomic_DNA"/>
</dbReference>
<gene>
    <name evidence="2" type="ORF">EYC84_005865</name>
</gene>
<accession>A0A5M9K1V1</accession>
<evidence type="ECO:0000256" key="1">
    <source>
        <dbReference type="SAM" id="MobiDB-lite"/>
    </source>
</evidence>
<comment type="caution">
    <text evidence="2">The sequence shown here is derived from an EMBL/GenBank/DDBJ whole genome shotgun (WGS) entry which is preliminary data.</text>
</comment>
<evidence type="ECO:0000313" key="2">
    <source>
        <dbReference type="EMBL" id="KAA8574389.1"/>
    </source>
</evidence>
<reference evidence="2 3" key="1">
    <citation type="submission" date="2019-06" db="EMBL/GenBank/DDBJ databases">
        <title>Genome Sequence of the Brown Rot Fungal Pathogen Monilinia fructicola.</title>
        <authorList>
            <person name="De Miccolis Angelini R.M."/>
            <person name="Landi L."/>
            <person name="Abate D."/>
            <person name="Pollastro S."/>
            <person name="Romanazzi G."/>
            <person name="Faretra F."/>
        </authorList>
    </citation>
    <scope>NUCLEOTIDE SEQUENCE [LARGE SCALE GENOMIC DNA]</scope>
    <source>
        <strain evidence="2 3">Mfrc123</strain>
    </source>
</reference>
<name>A0A5M9K1V1_MONFR</name>
<proteinExistence type="predicted"/>
<evidence type="ECO:0000313" key="3">
    <source>
        <dbReference type="Proteomes" id="UP000322873"/>
    </source>
</evidence>
<dbReference type="Proteomes" id="UP000322873">
    <property type="component" value="Unassembled WGS sequence"/>
</dbReference>
<sequence length="139" mass="16373">MYRDKYNLSVERHKKLRQIARETEISTEEPSKNDDSDSTKKSPPKVLDASEQEALDIKNLIVHAIDILPSYQFEQIVGYIKQDNQLITQWLEGDWNAFKTLRQLVVDLVRENKFVRQILQEHLLKVLDDGSYVIDDDWD</sequence>